<reference evidence="3 4" key="1">
    <citation type="journal article" date="2023" name="Plants (Basel)">
        <title>Bridging the Gap: Combining Genomics and Transcriptomics Approaches to Understand Stylosanthes scabra, an Orphan Legume from the Brazilian Caatinga.</title>
        <authorList>
            <person name="Ferreira-Neto J.R.C."/>
            <person name="da Silva M.D."/>
            <person name="Binneck E."/>
            <person name="de Melo N.F."/>
            <person name="da Silva R.H."/>
            <person name="de Melo A.L.T.M."/>
            <person name="Pandolfi V."/>
            <person name="Bustamante F.O."/>
            <person name="Brasileiro-Vidal A.C."/>
            <person name="Benko-Iseppon A.M."/>
        </authorList>
    </citation>
    <scope>NUCLEOTIDE SEQUENCE [LARGE SCALE GENOMIC DNA]</scope>
    <source>
        <tissue evidence="3">Leaves</tissue>
    </source>
</reference>
<dbReference type="EMBL" id="JASCZI010241665">
    <property type="protein sequence ID" value="MED6204005.1"/>
    <property type="molecule type" value="Genomic_DNA"/>
</dbReference>
<feature type="region of interest" description="Disordered" evidence="1">
    <location>
        <begin position="1"/>
        <end position="34"/>
    </location>
</feature>
<comment type="caution">
    <text evidence="3">The sequence shown here is derived from an EMBL/GenBank/DDBJ whole genome shotgun (WGS) entry which is preliminary data.</text>
</comment>
<feature type="compositionally biased region" description="Polar residues" evidence="1">
    <location>
        <begin position="21"/>
        <end position="33"/>
    </location>
</feature>
<feature type="domain" description="Transposase MuDR plant" evidence="2">
    <location>
        <begin position="68"/>
        <end position="121"/>
    </location>
</feature>
<protein>
    <recommendedName>
        <fullName evidence="2">Transposase MuDR plant domain-containing protein</fullName>
    </recommendedName>
</protein>
<evidence type="ECO:0000256" key="1">
    <source>
        <dbReference type="SAM" id="MobiDB-lite"/>
    </source>
</evidence>
<sequence length="127" mass="14404">MEAKKTNHESTPHGDNHNNLHDSQGVNVSSIDGQNPLPLVPCATQLVPTSQDISGSAKWNDLIKEEWQIFQNTSELSRALLEYGIAHKFTYKFLKNNPDKIICVCKVEDVPWKLSVYAMKKRVLHFS</sequence>
<name>A0ABU6Y3Z8_9FABA</name>
<accession>A0ABU6Y3Z8</accession>
<feature type="compositionally biased region" description="Basic and acidic residues" evidence="1">
    <location>
        <begin position="1"/>
        <end position="20"/>
    </location>
</feature>
<proteinExistence type="predicted"/>
<dbReference type="Proteomes" id="UP001341840">
    <property type="component" value="Unassembled WGS sequence"/>
</dbReference>
<gene>
    <name evidence="3" type="ORF">PIB30_005010</name>
</gene>
<evidence type="ECO:0000313" key="3">
    <source>
        <dbReference type="EMBL" id="MED6204005.1"/>
    </source>
</evidence>
<evidence type="ECO:0000259" key="2">
    <source>
        <dbReference type="Pfam" id="PF03108"/>
    </source>
</evidence>
<dbReference type="InterPro" id="IPR004332">
    <property type="entry name" value="Transposase_MuDR"/>
</dbReference>
<organism evidence="3 4">
    <name type="scientific">Stylosanthes scabra</name>
    <dbReference type="NCBI Taxonomy" id="79078"/>
    <lineage>
        <taxon>Eukaryota</taxon>
        <taxon>Viridiplantae</taxon>
        <taxon>Streptophyta</taxon>
        <taxon>Embryophyta</taxon>
        <taxon>Tracheophyta</taxon>
        <taxon>Spermatophyta</taxon>
        <taxon>Magnoliopsida</taxon>
        <taxon>eudicotyledons</taxon>
        <taxon>Gunneridae</taxon>
        <taxon>Pentapetalae</taxon>
        <taxon>rosids</taxon>
        <taxon>fabids</taxon>
        <taxon>Fabales</taxon>
        <taxon>Fabaceae</taxon>
        <taxon>Papilionoideae</taxon>
        <taxon>50 kb inversion clade</taxon>
        <taxon>dalbergioids sensu lato</taxon>
        <taxon>Dalbergieae</taxon>
        <taxon>Pterocarpus clade</taxon>
        <taxon>Stylosanthes</taxon>
    </lineage>
</organism>
<dbReference type="Pfam" id="PF03108">
    <property type="entry name" value="DBD_Tnp_Mut"/>
    <property type="match status" value="1"/>
</dbReference>
<keyword evidence="4" id="KW-1185">Reference proteome</keyword>
<evidence type="ECO:0000313" key="4">
    <source>
        <dbReference type="Proteomes" id="UP001341840"/>
    </source>
</evidence>